<sequence length="119" mass="13128">MEVTEQHSVEQVYEYAAKLMAQGKTDEVIQAELIDQGLDSESATIVTQNLRDQFQHLHREEAKKNMLHGGLWLLGGCAVTGITFALASAGGGGYIMTWGAIIFGGFQLLKGIYQYYRLS</sequence>
<name>A0ABY4JA88_9BACT</name>
<evidence type="ECO:0008006" key="4">
    <source>
        <dbReference type="Google" id="ProtNLM"/>
    </source>
</evidence>
<keyword evidence="1" id="KW-1133">Transmembrane helix</keyword>
<feature type="transmembrane region" description="Helical" evidence="1">
    <location>
        <begin position="69"/>
        <end position="89"/>
    </location>
</feature>
<dbReference type="EMBL" id="CP095848">
    <property type="protein sequence ID" value="UPL49730.1"/>
    <property type="molecule type" value="Genomic_DNA"/>
</dbReference>
<keyword evidence="1" id="KW-0812">Transmembrane</keyword>
<gene>
    <name evidence="2" type="ORF">MWH26_02180</name>
</gene>
<reference evidence="2 3" key="1">
    <citation type="submission" date="2022-04" db="EMBL/GenBank/DDBJ databases">
        <title>Hymenobacter sp. isolated from the air.</title>
        <authorList>
            <person name="Won M."/>
            <person name="Lee C.-M."/>
            <person name="Woen H.-Y."/>
            <person name="Kwon S.-W."/>
        </authorList>
    </citation>
    <scope>NUCLEOTIDE SEQUENCE [LARGE SCALE GENOMIC DNA]</scope>
    <source>
        <strain evidence="3">5516 S-25</strain>
    </source>
</reference>
<feature type="transmembrane region" description="Helical" evidence="1">
    <location>
        <begin position="95"/>
        <end position="113"/>
    </location>
</feature>
<evidence type="ECO:0000313" key="2">
    <source>
        <dbReference type="EMBL" id="UPL49730.1"/>
    </source>
</evidence>
<keyword evidence="1" id="KW-0472">Membrane</keyword>
<dbReference type="Proteomes" id="UP000829647">
    <property type="component" value="Chromosome"/>
</dbReference>
<dbReference type="RefSeq" id="WP_247975866.1">
    <property type="nucleotide sequence ID" value="NZ_CP095848.1"/>
</dbReference>
<protein>
    <recommendedName>
        <fullName evidence="4">DUF2157 domain-containing protein</fullName>
    </recommendedName>
</protein>
<keyword evidence="3" id="KW-1185">Reference proteome</keyword>
<accession>A0ABY4JA88</accession>
<proteinExistence type="predicted"/>
<organism evidence="2 3">
    <name type="scientific">Hymenobacter sublimis</name>
    <dbReference type="NCBI Taxonomy" id="2933777"/>
    <lineage>
        <taxon>Bacteria</taxon>
        <taxon>Pseudomonadati</taxon>
        <taxon>Bacteroidota</taxon>
        <taxon>Cytophagia</taxon>
        <taxon>Cytophagales</taxon>
        <taxon>Hymenobacteraceae</taxon>
        <taxon>Hymenobacter</taxon>
    </lineage>
</organism>
<evidence type="ECO:0000313" key="3">
    <source>
        <dbReference type="Proteomes" id="UP000829647"/>
    </source>
</evidence>
<evidence type="ECO:0000256" key="1">
    <source>
        <dbReference type="SAM" id="Phobius"/>
    </source>
</evidence>